<dbReference type="PANTHER" id="PTHR15032">
    <property type="entry name" value="N-ACYL-PHOSPHATIDYLETHANOLAMINE-HYDROLYZING PHOSPHOLIPASE D"/>
    <property type="match status" value="1"/>
</dbReference>
<dbReference type="EMBL" id="JBIAZU010000006">
    <property type="protein sequence ID" value="MFF5294304.1"/>
    <property type="molecule type" value="Genomic_DNA"/>
</dbReference>
<comment type="caution">
    <text evidence="2">The sequence shown here is derived from an EMBL/GenBank/DDBJ whole genome shotgun (WGS) entry which is preliminary data.</text>
</comment>
<accession>A0ABW6WM13</accession>
<organism evidence="2 3">
    <name type="scientific">Paractinoplanes globisporus</name>
    <dbReference type="NCBI Taxonomy" id="113565"/>
    <lineage>
        <taxon>Bacteria</taxon>
        <taxon>Bacillati</taxon>
        <taxon>Actinomycetota</taxon>
        <taxon>Actinomycetes</taxon>
        <taxon>Micromonosporales</taxon>
        <taxon>Micromonosporaceae</taxon>
        <taxon>Paractinoplanes</taxon>
    </lineage>
</organism>
<sequence>MSATSVTYWGHSTMWLADSDTTLLTDPVLTDRVAHLRRMAGPTPRLPAPPDAVLLSHLHADHFHLASLRLVPGTPTLIVPRGAASFVAKTLGPAFAARCVELAPGEDTTVGAVRVKAVPAAHEGGRGPWSRERALAIGFVVEGAARTWYAGDTGLFDQMAEIGPLDLALIPVGGWGPTLGAHHHLDAADAAEAVRRVKAAWAVPVHYGTFWPIGMARIRTHMFSEPGRRFAELAERTSPDTRVRVLGQGETLTVGRGA</sequence>
<name>A0ABW6WM13_9ACTN</name>
<dbReference type="RefSeq" id="WP_020514887.1">
    <property type="nucleotide sequence ID" value="NZ_JBIAZU010000006.1"/>
</dbReference>
<proteinExistence type="predicted"/>
<dbReference type="PANTHER" id="PTHR15032:SF36">
    <property type="entry name" value="METALLO-BETA-LACTAMASE DOMAIN-CONTAINING PROTEIN"/>
    <property type="match status" value="1"/>
</dbReference>
<evidence type="ECO:0000313" key="2">
    <source>
        <dbReference type="EMBL" id="MFF5294304.1"/>
    </source>
</evidence>
<dbReference type="Gene3D" id="3.60.15.10">
    <property type="entry name" value="Ribonuclease Z/Hydroxyacylglutathione hydrolase-like"/>
    <property type="match status" value="1"/>
</dbReference>
<gene>
    <name evidence="2" type="ORF">ACFY35_33115</name>
</gene>
<evidence type="ECO:0000259" key="1">
    <source>
        <dbReference type="Pfam" id="PF12706"/>
    </source>
</evidence>
<evidence type="ECO:0000313" key="3">
    <source>
        <dbReference type="Proteomes" id="UP001602245"/>
    </source>
</evidence>
<dbReference type="Pfam" id="PF12706">
    <property type="entry name" value="Lactamase_B_2"/>
    <property type="match status" value="1"/>
</dbReference>
<feature type="domain" description="Metallo-beta-lactamase" evidence="1">
    <location>
        <begin position="22"/>
        <end position="207"/>
    </location>
</feature>
<dbReference type="SUPFAM" id="SSF56281">
    <property type="entry name" value="Metallo-hydrolase/oxidoreductase"/>
    <property type="match status" value="1"/>
</dbReference>
<keyword evidence="3" id="KW-1185">Reference proteome</keyword>
<dbReference type="InterPro" id="IPR001279">
    <property type="entry name" value="Metallo-B-lactamas"/>
</dbReference>
<dbReference type="Proteomes" id="UP001602245">
    <property type="component" value="Unassembled WGS sequence"/>
</dbReference>
<dbReference type="InterPro" id="IPR036866">
    <property type="entry name" value="RibonucZ/Hydroxyglut_hydro"/>
</dbReference>
<reference evidence="2 3" key="1">
    <citation type="submission" date="2024-10" db="EMBL/GenBank/DDBJ databases">
        <title>The Natural Products Discovery Center: Release of the First 8490 Sequenced Strains for Exploring Actinobacteria Biosynthetic Diversity.</title>
        <authorList>
            <person name="Kalkreuter E."/>
            <person name="Kautsar S.A."/>
            <person name="Yang D."/>
            <person name="Bader C.D."/>
            <person name="Teijaro C.N."/>
            <person name="Fluegel L."/>
            <person name="Davis C.M."/>
            <person name="Simpson J.R."/>
            <person name="Lauterbach L."/>
            <person name="Steele A.D."/>
            <person name="Gui C."/>
            <person name="Meng S."/>
            <person name="Li G."/>
            <person name="Viehrig K."/>
            <person name="Ye F."/>
            <person name="Su P."/>
            <person name="Kiefer A.F."/>
            <person name="Nichols A."/>
            <person name="Cepeda A.J."/>
            <person name="Yan W."/>
            <person name="Fan B."/>
            <person name="Jiang Y."/>
            <person name="Adhikari A."/>
            <person name="Zheng C.-J."/>
            <person name="Schuster L."/>
            <person name="Cowan T.M."/>
            <person name="Smanski M.J."/>
            <person name="Chevrette M.G."/>
            <person name="De Carvalho L.P.S."/>
            <person name="Shen B."/>
        </authorList>
    </citation>
    <scope>NUCLEOTIDE SEQUENCE [LARGE SCALE GENOMIC DNA]</scope>
    <source>
        <strain evidence="2 3">NPDC000087</strain>
    </source>
</reference>
<protein>
    <submittedName>
        <fullName evidence="2">MBL fold metallo-hydrolase</fullName>
    </submittedName>
</protein>